<keyword evidence="9 13" id="KW-0067">ATP-binding</keyword>
<dbReference type="Proteomes" id="UP000676478">
    <property type="component" value="Unassembled WGS sequence"/>
</dbReference>
<dbReference type="Gene3D" id="3.40.50.620">
    <property type="entry name" value="HUPs"/>
    <property type="match status" value="1"/>
</dbReference>
<keyword evidence="6 13" id="KW-0479">Metal-binding</keyword>
<feature type="binding site" evidence="13">
    <location>
        <position position="212"/>
    </location>
    <ligand>
        <name>Zn(2+)</name>
        <dbReference type="ChEBI" id="CHEBI:29105"/>
    </ligand>
</feature>
<dbReference type="InterPro" id="IPR024909">
    <property type="entry name" value="Cys-tRNA/MSH_ligase"/>
</dbReference>
<comment type="cofactor">
    <cofactor evidence="13">
        <name>Zn(2+)</name>
        <dbReference type="ChEBI" id="CHEBI:29105"/>
    </cofactor>
    <text evidence="13">Binds 1 zinc ion per subunit.</text>
</comment>
<evidence type="ECO:0000256" key="8">
    <source>
        <dbReference type="ARBA" id="ARBA00022833"/>
    </source>
</evidence>
<dbReference type="EC" id="6.1.1.16" evidence="13"/>
<sequence>MLKVFNTMTRQKETFEPITPGMVNMYVCGPTVYNYIHIGNARSAIAFDTIRRYFEYRGYQVKYVSNFTDVDDKMINEANKEGITVPELGDRFIAAFKEDTAALNIEPATVNPRATEHINEIIEFVQDLIDKDYAYPVDGDVYYRAHKFSHYGELAHLNLDDLEEGASQHTNDEETARKEDPVDFALWKGAKPGEISWPSPWGAGRPGWHIECSVMSTHYLGETFDIHGGGEDLIFPHHQNEIAQSEAKTGKTFVHYWLHNGFVTIGDDNEKMSKSLGNFVTVHDILKTVDPQTLRFFMSTTQYRRPIQYTQQNLDTAERNLERLQTAYDNMGYRLKDAEAGNDPKVEQETRQIVADYIDAMDDDFNVQNGIAKVHELARLGNVYAERPVVFAGTLDFIRQTLSDLLSVFGIKFAAAATLDDDRIQALIDERLAARKSRDFLRSDEIREQLKSQGIILEDTPQGTRWRKEN</sequence>
<dbReference type="InterPro" id="IPR009080">
    <property type="entry name" value="tRNAsynth_Ia_anticodon-bd"/>
</dbReference>
<evidence type="ECO:0000256" key="7">
    <source>
        <dbReference type="ARBA" id="ARBA00022741"/>
    </source>
</evidence>
<dbReference type="PRINTS" id="PR00983">
    <property type="entry name" value="TRNASYNTHCYS"/>
</dbReference>
<evidence type="ECO:0000256" key="11">
    <source>
        <dbReference type="ARBA" id="ARBA00023146"/>
    </source>
</evidence>
<comment type="catalytic activity">
    <reaction evidence="12 13">
        <text>tRNA(Cys) + L-cysteine + ATP = L-cysteinyl-tRNA(Cys) + AMP + diphosphate</text>
        <dbReference type="Rhea" id="RHEA:17773"/>
        <dbReference type="Rhea" id="RHEA-COMP:9661"/>
        <dbReference type="Rhea" id="RHEA-COMP:9679"/>
        <dbReference type="ChEBI" id="CHEBI:30616"/>
        <dbReference type="ChEBI" id="CHEBI:33019"/>
        <dbReference type="ChEBI" id="CHEBI:35235"/>
        <dbReference type="ChEBI" id="CHEBI:78442"/>
        <dbReference type="ChEBI" id="CHEBI:78517"/>
        <dbReference type="ChEBI" id="CHEBI:456215"/>
        <dbReference type="EC" id="6.1.1.16"/>
    </reaction>
</comment>
<dbReference type="SUPFAM" id="SSF52374">
    <property type="entry name" value="Nucleotidylyl transferase"/>
    <property type="match status" value="1"/>
</dbReference>
<proteinExistence type="inferred from homology"/>
<dbReference type="GO" id="GO:0004817">
    <property type="term" value="F:cysteine-tRNA ligase activity"/>
    <property type="evidence" value="ECO:0007669"/>
    <property type="project" value="UniProtKB-UniRule"/>
</dbReference>
<keyword evidence="14" id="KW-0175">Coiled coil</keyword>
<dbReference type="GO" id="GO:0005524">
    <property type="term" value="F:ATP binding"/>
    <property type="evidence" value="ECO:0007669"/>
    <property type="project" value="UniProtKB-UniRule"/>
</dbReference>
<dbReference type="GeneID" id="56992397"/>
<keyword evidence="10 13" id="KW-0648">Protein biosynthesis</keyword>
<evidence type="ECO:0000259" key="15">
    <source>
        <dbReference type="SMART" id="SM00840"/>
    </source>
</evidence>
<dbReference type="GO" id="GO:0008270">
    <property type="term" value="F:zinc ion binding"/>
    <property type="evidence" value="ECO:0007669"/>
    <property type="project" value="UniProtKB-UniRule"/>
</dbReference>
<feature type="binding site" evidence="13">
    <location>
        <position position="28"/>
    </location>
    <ligand>
        <name>Zn(2+)</name>
        <dbReference type="ChEBI" id="CHEBI:29105"/>
    </ligand>
</feature>
<comment type="subcellular location">
    <subcellularLocation>
        <location evidence="1 13">Cytoplasm</location>
    </subcellularLocation>
</comment>
<dbReference type="SMART" id="SM00840">
    <property type="entry name" value="DALR_2"/>
    <property type="match status" value="1"/>
</dbReference>
<dbReference type="Gene3D" id="1.20.120.1910">
    <property type="entry name" value="Cysteine-tRNA ligase, C-terminal anti-codon recognition domain"/>
    <property type="match status" value="1"/>
</dbReference>
<evidence type="ECO:0000256" key="6">
    <source>
        <dbReference type="ARBA" id="ARBA00022723"/>
    </source>
</evidence>
<organism evidence="16 17">
    <name type="scientific">Levilactobacillus brevis</name>
    <name type="common">Lactobacillus brevis</name>
    <dbReference type="NCBI Taxonomy" id="1580"/>
    <lineage>
        <taxon>Bacteria</taxon>
        <taxon>Bacillati</taxon>
        <taxon>Bacillota</taxon>
        <taxon>Bacilli</taxon>
        <taxon>Lactobacillales</taxon>
        <taxon>Lactobacillaceae</taxon>
        <taxon>Levilactobacillus</taxon>
    </lineage>
</organism>
<comment type="similarity">
    <text evidence="2 13">Belongs to the class-I aminoacyl-tRNA synthetase family.</text>
</comment>
<feature type="short sequence motif" description="'KMSKS' region" evidence="13">
    <location>
        <begin position="271"/>
        <end position="275"/>
    </location>
</feature>
<evidence type="ECO:0000313" key="17">
    <source>
        <dbReference type="Proteomes" id="UP000676478"/>
    </source>
</evidence>
<evidence type="ECO:0000256" key="12">
    <source>
        <dbReference type="ARBA" id="ARBA00047398"/>
    </source>
</evidence>
<evidence type="ECO:0000256" key="3">
    <source>
        <dbReference type="ARBA" id="ARBA00011245"/>
    </source>
</evidence>
<dbReference type="PANTHER" id="PTHR10890">
    <property type="entry name" value="CYSTEINYL-TRNA SYNTHETASE"/>
    <property type="match status" value="1"/>
</dbReference>
<feature type="short sequence motif" description="'HIGH' region" evidence="13">
    <location>
        <begin position="30"/>
        <end position="40"/>
    </location>
</feature>
<keyword evidence="5 13" id="KW-0436">Ligase</keyword>
<reference evidence="16" key="2">
    <citation type="submission" date="2022-09" db="EMBL/GenBank/DDBJ databases">
        <title>Genome-inferred correspondence between phylogeny and metabolic traits in the wild Drosophila gut microbiome.</title>
        <authorList>
            <person name="Bueno E."/>
            <person name="Blow F."/>
            <person name="Douglas A.E."/>
        </authorList>
    </citation>
    <scope>NUCLEOTIDE SEQUENCE</scope>
    <source>
        <strain evidence="16">Dm-2019-70</strain>
    </source>
</reference>
<keyword evidence="8 13" id="KW-0862">Zinc</keyword>
<evidence type="ECO:0000256" key="10">
    <source>
        <dbReference type="ARBA" id="ARBA00022917"/>
    </source>
</evidence>
<accession>A0AA41JT32</accession>
<dbReference type="Pfam" id="PF23493">
    <property type="entry name" value="CysS_C"/>
    <property type="match status" value="1"/>
</dbReference>
<dbReference type="InterPro" id="IPR032678">
    <property type="entry name" value="tRNA-synt_1_cat_dom"/>
</dbReference>
<name>A0AA41JT32_LEVBR</name>
<reference evidence="16" key="1">
    <citation type="submission" date="2020-12" db="EMBL/GenBank/DDBJ databases">
        <authorList>
            <person name="Mcmullen J.G."/>
        </authorList>
    </citation>
    <scope>NUCLEOTIDE SEQUENCE</scope>
    <source>
        <strain evidence="16">Dm-2019-70</strain>
    </source>
</reference>
<dbReference type="GO" id="GO:0005829">
    <property type="term" value="C:cytosol"/>
    <property type="evidence" value="ECO:0007669"/>
    <property type="project" value="TreeGrafter"/>
</dbReference>
<dbReference type="Pfam" id="PF01406">
    <property type="entry name" value="tRNA-synt_1e"/>
    <property type="match status" value="1"/>
</dbReference>
<feature type="binding site" evidence="13">
    <location>
        <position position="237"/>
    </location>
    <ligand>
        <name>Zn(2+)</name>
        <dbReference type="ChEBI" id="CHEBI:29105"/>
    </ligand>
</feature>
<keyword evidence="7 13" id="KW-0547">Nucleotide-binding</keyword>
<dbReference type="CDD" id="cd00672">
    <property type="entry name" value="CysRS_core"/>
    <property type="match status" value="1"/>
</dbReference>
<keyword evidence="11 13" id="KW-0030">Aminoacyl-tRNA synthetase</keyword>
<dbReference type="RefSeq" id="WP_021741474.1">
    <property type="nucleotide sequence ID" value="NZ_CAKMAP010000004.1"/>
</dbReference>
<dbReference type="FunFam" id="3.40.50.620:FF:000009">
    <property type="entry name" value="Cysteine--tRNA ligase"/>
    <property type="match status" value="1"/>
</dbReference>
<evidence type="ECO:0000313" key="16">
    <source>
        <dbReference type="EMBL" id="MBS1010595.1"/>
    </source>
</evidence>
<feature type="binding site" evidence="13">
    <location>
        <position position="241"/>
    </location>
    <ligand>
        <name>Zn(2+)</name>
        <dbReference type="ChEBI" id="CHEBI:29105"/>
    </ligand>
</feature>
<comment type="caution">
    <text evidence="16">The sequence shown here is derived from an EMBL/GenBank/DDBJ whole genome shotgun (WGS) entry which is preliminary data.</text>
</comment>
<dbReference type="AlphaFoldDB" id="A0AA41JT32"/>
<dbReference type="Pfam" id="PF09190">
    <property type="entry name" value="DALR_2"/>
    <property type="match status" value="1"/>
</dbReference>
<evidence type="ECO:0000256" key="13">
    <source>
        <dbReference type="HAMAP-Rule" id="MF_00041"/>
    </source>
</evidence>
<dbReference type="InterPro" id="IPR014729">
    <property type="entry name" value="Rossmann-like_a/b/a_fold"/>
</dbReference>
<dbReference type="InterPro" id="IPR015273">
    <property type="entry name" value="Cys-tRNA-synt_Ia_DALR"/>
</dbReference>
<evidence type="ECO:0000256" key="5">
    <source>
        <dbReference type="ARBA" id="ARBA00022598"/>
    </source>
</evidence>
<feature type="coiled-coil region" evidence="14">
    <location>
        <begin position="307"/>
        <end position="334"/>
    </location>
</feature>
<feature type="domain" description="Cysteinyl-tRNA synthetase class Ia DALR" evidence="15">
    <location>
        <begin position="356"/>
        <end position="420"/>
    </location>
</feature>
<feature type="binding site" evidence="13">
    <location>
        <position position="274"/>
    </location>
    <ligand>
        <name>ATP</name>
        <dbReference type="ChEBI" id="CHEBI:30616"/>
    </ligand>
</feature>
<dbReference type="InterPro" id="IPR015803">
    <property type="entry name" value="Cys-tRNA-ligase"/>
</dbReference>
<dbReference type="PANTHER" id="PTHR10890:SF3">
    <property type="entry name" value="CYSTEINE--TRNA LIGASE, CYTOPLASMIC"/>
    <property type="match status" value="1"/>
</dbReference>
<dbReference type="NCBIfam" id="TIGR00435">
    <property type="entry name" value="cysS"/>
    <property type="match status" value="1"/>
</dbReference>
<evidence type="ECO:0000256" key="4">
    <source>
        <dbReference type="ARBA" id="ARBA00022490"/>
    </source>
</evidence>
<protein>
    <recommendedName>
        <fullName evidence="13">Cysteine--tRNA ligase</fullName>
        <ecNumber evidence="13">6.1.1.16</ecNumber>
    </recommendedName>
    <alternativeName>
        <fullName evidence="13">Cysteinyl-tRNA synthetase</fullName>
        <shortName evidence="13">CysRS</shortName>
    </alternativeName>
</protein>
<dbReference type="InterPro" id="IPR056411">
    <property type="entry name" value="CysS_C"/>
</dbReference>
<evidence type="ECO:0000256" key="14">
    <source>
        <dbReference type="SAM" id="Coils"/>
    </source>
</evidence>
<dbReference type="GO" id="GO:0006423">
    <property type="term" value="P:cysteinyl-tRNA aminoacylation"/>
    <property type="evidence" value="ECO:0007669"/>
    <property type="project" value="UniProtKB-UniRule"/>
</dbReference>
<dbReference type="EMBL" id="JAERKF010000007">
    <property type="protein sequence ID" value="MBS1010595.1"/>
    <property type="molecule type" value="Genomic_DNA"/>
</dbReference>
<gene>
    <name evidence="13" type="primary">cysS</name>
    <name evidence="16" type="ORF">JK167_07095</name>
</gene>
<evidence type="ECO:0000256" key="9">
    <source>
        <dbReference type="ARBA" id="ARBA00022840"/>
    </source>
</evidence>
<keyword evidence="4 13" id="KW-0963">Cytoplasm</keyword>
<comment type="subunit">
    <text evidence="3 13">Monomer.</text>
</comment>
<evidence type="ECO:0000256" key="1">
    <source>
        <dbReference type="ARBA" id="ARBA00004496"/>
    </source>
</evidence>
<evidence type="ECO:0000256" key="2">
    <source>
        <dbReference type="ARBA" id="ARBA00005594"/>
    </source>
</evidence>
<dbReference type="SUPFAM" id="SSF47323">
    <property type="entry name" value="Anticodon-binding domain of a subclass of class I aminoacyl-tRNA synthetases"/>
    <property type="match status" value="1"/>
</dbReference>
<dbReference type="HAMAP" id="MF_00041">
    <property type="entry name" value="Cys_tRNA_synth"/>
    <property type="match status" value="1"/>
</dbReference>